<dbReference type="PIRSF" id="PIRSF018266">
    <property type="entry name" value="FecR"/>
    <property type="match status" value="1"/>
</dbReference>
<feature type="domain" description="FecR protein" evidence="2">
    <location>
        <begin position="124"/>
        <end position="214"/>
    </location>
</feature>
<dbReference type="FunFam" id="2.60.120.1440:FF:000001">
    <property type="entry name" value="Putative anti-sigma factor"/>
    <property type="match status" value="1"/>
</dbReference>
<keyword evidence="1" id="KW-0472">Membrane</keyword>
<dbReference type="PANTHER" id="PTHR30273:SF2">
    <property type="entry name" value="PROTEIN FECR"/>
    <property type="match status" value="1"/>
</dbReference>
<evidence type="ECO:0000259" key="3">
    <source>
        <dbReference type="Pfam" id="PF16344"/>
    </source>
</evidence>
<dbReference type="AlphaFoldDB" id="A0A7J4XPQ1"/>
<dbReference type="Proteomes" id="UP000422221">
    <property type="component" value="Unassembled WGS sequence"/>
</dbReference>
<proteinExistence type="predicted"/>
<evidence type="ECO:0000313" key="4">
    <source>
        <dbReference type="EMBL" id="KAA3770740.1"/>
    </source>
</evidence>
<dbReference type="GO" id="GO:0016989">
    <property type="term" value="F:sigma factor antagonist activity"/>
    <property type="evidence" value="ECO:0007669"/>
    <property type="project" value="TreeGrafter"/>
</dbReference>
<dbReference type="InterPro" id="IPR032508">
    <property type="entry name" value="FecR_C"/>
</dbReference>
<dbReference type="EMBL" id="VWMK01000001">
    <property type="protein sequence ID" value="KAA3770740.1"/>
    <property type="molecule type" value="Genomic_DNA"/>
</dbReference>
<name>A0A7J4XPQ1_9BACE</name>
<sequence length="333" mass="38027">MNNLSEEIIAKFLMGKCTEEELIQVNLWIKESDENARKLFRMEEIYHLGKEKHTVSPKRMDQAERSLYKRLAIEEAKQNRTLAIHRWMKYAAIITVILLTGTGITYWIGQNALINNKMIAVASEGNVEEIVLPDGTKVWLNQSAVLKYPREFSDKERNVYLEGEAYFEVTKNKAKPFIVQSEAMQVRVLGTTFNFKSSKACKSAEATLIEGEIEVKGNNEEGMIILAPGQKAELNRESKRLTVKQVDARMDAVWHNNLIPFEKADIYSIAKTLERFYNVKIILSPDITINNTYSGVLKRKDSINSVLKSLKNSIPIDYKIVGNSIFISDQTKK</sequence>
<comment type="caution">
    <text evidence="4">The sequence shown here is derived from an EMBL/GenBank/DDBJ whole genome shotgun (WGS) entry which is preliminary data.</text>
</comment>
<keyword evidence="1" id="KW-0812">Transmembrane</keyword>
<keyword evidence="1" id="KW-1133">Transmembrane helix</keyword>
<dbReference type="Pfam" id="PF04773">
    <property type="entry name" value="FecR"/>
    <property type="match status" value="1"/>
</dbReference>
<evidence type="ECO:0000256" key="1">
    <source>
        <dbReference type="SAM" id="Phobius"/>
    </source>
</evidence>
<organism evidence="4 5">
    <name type="scientific">Bacteroides salyersiae</name>
    <dbReference type="NCBI Taxonomy" id="291644"/>
    <lineage>
        <taxon>Bacteria</taxon>
        <taxon>Pseudomonadati</taxon>
        <taxon>Bacteroidota</taxon>
        <taxon>Bacteroidia</taxon>
        <taxon>Bacteroidales</taxon>
        <taxon>Bacteroidaceae</taxon>
        <taxon>Bacteroides</taxon>
    </lineage>
</organism>
<dbReference type="InterPro" id="IPR006860">
    <property type="entry name" value="FecR"/>
</dbReference>
<dbReference type="Pfam" id="PF16344">
    <property type="entry name" value="FecR_C"/>
    <property type="match status" value="1"/>
</dbReference>
<feature type="domain" description="Protein FecR C-terminal" evidence="3">
    <location>
        <begin position="261"/>
        <end position="327"/>
    </location>
</feature>
<feature type="transmembrane region" description="Helical" evidence="1">
    <location>
        <begin position="87"/>
        <end position="108"/>
    </location>
</feature>
<accession>A0A7J4XPQ1</accession>
<dbReference type="Gene3D" id="3.55.50.30">
    <property type="match status" value="1"/>
</dbReference>
<evidence type="ECO:0000259" key="2">
    <source>
        <dbReference type="Pfam" id="PF04773"/>
    </source>
</evidence>
<dbReference type="PANTHER" id="PTHR30273">
    <property type="entry name" value="PERIPLASMIC SIGNAL SENSOR AND SIGMA FACTOR ACTIVATOR FECR-RELATED"/>
    <property type="match status" value="1"/>
</dbReference>
<dbReference type="Gene3D" id="2.60.120.1440">
    <property type="match status" value="1"/>
</dbReference>
<evidence type="ECO:0000313" key="5">
    <source>
        <dbReference type="Proteomes" id="UP000422221"/>
    </source>
</evidence>
<gene>
    <name evidence="4" type="ORF">F3F73_01990</name>
</gene>
<reference evidence="4 5" key="1">
    <citation type="journal article" date="2019" name="Nat. Med.">
        <title>A library of human gut bacterial isolates paired with longitudinal multiomics data enables mechanistic microbiome research.</title>
        <authorList>
            <person name="Poyet M."/>
            <person name="Groussin M."/>
            <person name="Gibbons S.M."/>
            <person name="Avila-Pacheco J."/>
            <person name="Jiang X."/>
            <person name="Kearney S.M."/>
            <person name="Perrotta A.R."/>
            <person name="Berdy B."/>
            <person name="Zhao S."/>
            <person name="Lieberman T.D."/>
            <person name="Swanson P.K."/>
            <person name="Smith M."/>
            <person name="Roesemann S."/>
            <person name="Alexander J.E."/>
            <person name="Rich S.A."/>
            <person name="Livny J."/>
            <person name="Vlamakis H."/>
            <person name="Clish C."/>
            <person name="Bullock K."/>
            <person name="Deik A."/>
            <person name="Scott J."/>
            <person name="Pierce K.A."/>
            <person name="Xavier R.J."/>
            <person name="Alm E.J."/>
        </authorList>
    </citation>
    <scope>NUCLEOTIDE SEQUENCE [LARGE SCALE GENOMIC DNA]</scope>
    <source>
        <strain evidence="4 5">BIOML-A10</strain>
    </source>
</reference>
<protein>
    <submittedName>
        <fullName evidence="4">FecR family protein</fullName>
    </submittedName>
</protein>
<dbReference type="RefSeq" id="WP_130057784.1">
    <property type="nucleotide sequence ID" value="NZ_JABFHZ010000002.1"/>
</dbReference>
<dbReference type="InterPro" id="IPR012373">
    <property type="entry name" value="Ferrdict_sens_TM"/>
</dbReference>